<evidence type="ECO:0000313" key="1">
    <source>
        <dbReference type="EMBL" id="KAG2106736.1"/>
    </source>
</evidence>
<name>A0A9P7F416_9AGAM</name>
<dbReference type="RefSeq" id="XP_041291764.1">
    <property type="nucleotide sequence ID" value="XM_041437643.1"/>
</dbReference>
<comment type="caution">
    <text evidence="1">The sequence shown here is derived from an EMBL/GenBank/DDBJ whole genome shotgun (WGS) entry which is preliminary data.</text>
</comment>
<sequence length="104" mass="11868">MFITIRSKFPLGFFSLLSIFIGVDVTGYIGRYLCNSIMLPVEDYHQQTTIRNFIPYLHGQPLSVLTSHPALADEWVYYRVFLAVWCTSHSSHLQIIVDGGMQSP</sequence>
<evidence type="ECO:0000313" key="2">
    <source>
        <dbReference type="Proteomes" id="UP000823399"/>
    </source>
</evidence>
<reference evidence="1" key="1">
    <citation type="journal article" date="2020" name="New Phytol.">
        <title>Comparative genomics reveals dynamic genome evolution in host specialist ectomycorrhizal fungi.</title>
        <authorList>
            <person name="Lofgren L.A."/>
            <person name="Nguyen N.H."/>
            <person name="Vilgalys R."/>
            <person name="Ruytinx J."/>
            <person name="Liao H.L."/>
            <person name="Branco S."/>
            <person name="Kuo A."/>
            <person name="LaButti K."/>
            <person name="Lipzen A."/>
            <person name="Andreopoulos W."/>
            <person name="Pangilinan J."/>
            <person name="Riley R."/>
            <person name="Hundley H."/>
            <person name="Na H."/>
            <person name="Barry K."/>
            <person name="Grigoriev I.V."/>
            <person name="Stajich J.E."/>
            <person name="Kennedy P.G."/>
        </authorList>
    </citation>
    <scope>NUCLEOTIDE SEQUENCE</scope>
    <source>
        <strain evidence="1">FC423</strain>
    </source>
</reference>
<keyword evidence="2" id="KW-1185">Reference proteome</keyword>
<protein>
    <submittedName>
        <fullName evidence="1">Uncharacterized protein</fullName>
    </submittedName>
</protein>
<gene>
    <name evidence="1" type="ORF">F5147DRAFT_699759</name>
</gene>
<dbReference type="GeneID" id="64699902"/>
<proteinExistence type="predicted"/>
<organism evidence="1 2">
    <name type="scientific">Suillus discolor</name>
    <dbReference type="NCBI Taxonomy" id="1912936"/>
    <lineage>
        <taxon>Eukaryota</taxon>
        <taxon>Fungi</taxon>
        <taxon>Dikarya</taxon>
        <taxon>Basidiomycota</taxon>
        <taxon>Agaricomycotina</taxon>
        <taxon>Agaricomycetes</taxon>
        <taxon>Agaricomycetidae</taxon>
        <taxon>Boletales</taxon>
        <taxon>Suillineae</taxon>
        <taxon>Suillaceae</taxon>
        <taxon>Suillus</taxon>
    </lineage>
</organism>
<dbReference type="Proteomes" id="UP000823399">
    <property type="component" value="Unassembled WGS sequence"/>
</dbReference>
<accession>A0A9P7F416</accession>
<dbReference type="EMBL" id="JABBWM010000034">
    <property type="protein sequence ID" value="KAG2106736.1"/>
    <property type="molecule type" value="Genomic_DNA"/>
</dbReference>
<dbReference type="AlphaFoldDB" id="A0A9P7F416"/>